<accession>A0A0A9HCV7</accession>
<organism evidence="2">
    <name type="scientific">Arundo donax</name>
    <name type="common">Giant reed</name>
    <name type="synonym">Donax arundinaceus</name>
    <dbReference type="NCBI Taxonomy" id="35708"/>
    <lineage>
        <taxon>Eukaryota</taxon>
        <taxon>Viridiplantae</taxon>
        <taxon>Streptophyta</taxon>
        <taxon>Embryophyta</taxon>
        <taxon>Tracheophyta</taxon>
        <taxon>Spermatophyta</taxon>
        <taxon>Magnoliopsida</taxon>
        <taxon>Liliopsida</taxon>
        <taxon>Poales</taxon>
        <taxon>Poaceae</taxon>
        <taxon>PACMAD clade</taxon>
        <taxon>Arundinoideae</taxon>
        <taxon>Arundineae</taxon>
        <taxon>Arundo</taxon>
    </lineage>
</organism>
<feature type="transmembrane region" description="Helical" evidence="1">
    <location>
        <begin position="6"/>
        <end position="23"/>
    </location>
</feature>
<evidence type="ECO:0000313" key="2">
    <source>
        <dbReference type="EMBL" id="JAE35020.1"/>
    </source>
</evidence>
<proteinExistence type="predicted"/>
<evidence type="ECO:0000256" key="1">
    <source>
        <dbReference type="SAM" id="Phobius"/>
    </source>
</evidence>
<reference evidence="2" key="1">
    <citation type="submission" date="2014-09" db="EMBL/GenBank/DDBJ databases">
        <authorList>
            <person name="Magalhaes I.L.F."/>
            <person name="Oliveira U."/>
            <person name="Santos F.R."/>
            <person name="Vidigal T.H.D.A."/>
            <person name="Brescovit A.D."/>
            <person name="Santos A.J."/>
        </authorList>
    </citation>
    <scope>NUCLEOTIDE SEQUENCE</scope>
    <source>
        <tissue evidence="2">Shoot tissue taken approximately 20 cm above the soil surface</tissue>
    </source>
</reference>
<reference evidence="2" key="2">
    <citation type="journal article" date="2015" name="Data Brief">
        <title>Shoot transcriptome of the giant reed, Arundo donax.</title>
        <authorList>
            <person name="Barrero R.A."/>
            <person name="Guerrero F.D."/>
            <person name="Moolhuijzen P."/>
            <person name="Goolsby J.A."/>
            <person name="Tidwell J."/>
            <person name="Bellgard S.E."/>
            <person name="Bellgard M.I."/>
        </authorList>
    </citation>
    <scope>NUCLEOTIDE SEQUENCE</scope>
    <source>
        <tissue evidence="2">Shoot tissue taken approximately 20 cm above the soil surface</tissue>
    </source>
</reference>
<dbReference type="EMBL" id="GBRH01162876">
    <property type="protein sequence ID" value="JAE35020.1"/>
    <property type="molecule type" value="Transcribed_RNA"/>
</dbReference>
<dbReference type="AlphaFoldDB" id="A0A0A9HCV7"/>
<keyword evidence="1" id="KW-1133">Transmembrane helix</keyword>
<protein>
    <submittedName>
        <fullName evidence="2">Uncharacterized protein</fullName>
    </submittedName>
</protein>
<keyword evidence="1" id="KW-0472">Membrane</keyword>
<name>A0A0A9HCV7_ARUDO</name>
<keyword evidence="1" id="KW-0812">Transmembrane</keyword>
<sequence>MLILYVDVVSLISMFPLLVIVIVRHNANCIVIGVSRCGQCVSL</sequence>